<dbReference type="PANTHER" id="PTHR12526:SF510">
    <property type="entry name" value="D-INOSITOL 3-PHOSPHATE GLYCOSYLTRANSFERASE"/>
    <property type="match status" value="1"/>
</dbReference>
<gene>
    <name evidence="4" type="ORF">GA0070611_2053</name>
</gene>
<sequence length="345" mass="35929">MSVVHVVLPGDIDDPATPSGGNAYDRQVCRGLAGRGWTVREHPVPGAWPHPGAPERAALAAVLAGLPDGAPVLLDGLVASTVPELLTPHARRLRLVPLVHLPREDHAEARALAVAAGVVATSEWTRRRLHDRYALPADRVTVAAPGVTPAPLTSGSPAGTRLLCVAAVTPLKGHDVLAAALAGIADLDWSCACVGALSRDPDFVAGLRGRLAADGLTDRVHLSGPRVGAELDVAYAAADLLIVPSRRETYGMVVTEALARGLPVLCSDTGGLPDTLGYAPDGTRPGLLVPADDPAALAGALRRWLTRPELRAGLRHAARQRRDTLTDWTVTVDRLAAALKEATAS</sequence>
<dbReference type="GO" id="GO:0016757">
    <property type="term" value="F:glycosyltransferase activity"/>
    <property type="evidence" value="ECO:0007669"/>
    <property type="project" value="UniProtKB-KW"/>
</dbReference>
<dbReference type="RefSeq" id="WP_091661457.1">
    <property type="nucleotide sequence ID" value="NZ_LT594323.1"/>
</dbReference>
<dbReference type="CDD" id="cd03801">
    <property type="entry name" value="GT4_PimA-like"/>
    <property type="match status" value="1"/>
</dbReference>
<proteinExistence type="predicted"/>
<feature type="domain" description="Glycosyl transferase family 1" evidence="3">
    <location>
        <begin position="162"/>
        <end position="321"/>
    </location>
</feature>
<dbReference type="Gene3D" id="3.40.50.2000">
    <property type="entry name" value="Glycogen Phosphorylase B"/>
    <property type="match status" value="2"/>
</dbReference>
<accession>A0A1A8ZFS8</accession>
<dbReference type="AlphaFoldDB" id="A0A1A8ZFS8"/>
<protein>
    <submittedName>
        <fullName evidence="4">Glycosyl transferases group 1</fullName>
    </submittedName>
</protein>
<reference evidence="5" key="1">
    <citation type="submission" date="2016-06" db="EMBL/GenBank/DDBJ databases">
        <authorList>
            <person name="Varghese N."/>
            <person name="Submissions Spin"/>
        </authorList>
    </citation>
    <scope>NUCLEOTIDE SEQUENCE [LARGE SCALE GENOMIC DNA]</scope>
    <source>
        <strain evidence="5">DSM 44815</strain>
    </source>
</reference>
<evidence type="ECO:0000256" key="2">
    <source>
        <dbReference type="ARBA" id="ARBA00022679"/>
    </source>
</evidence>
<organism evidence="4 5">
    <name type="scientific">Micromonospora auratinigra</name>
    <dbReference type="NCBI Taxonomy" id="261654"/>
    <lineage>
        <taxon>Bacteria</taxon>
        <taxon>Bacillati</taxon>
        <taxon>Actinomycetota</taxon>
        <taxon>Actinomycetes</taxon>
        <taxon>Micromonosporales</taxon>
        <taxon>Micromonosporaceae</taxon>
        <taxon>Micromonospora</taxon>
    </lineage>
</organism>
<name>A0A1A8ZFS8_9ACTN</name>
<dbReference type="PATRIC" id="fig|261654.4.peg.2091"/>
<keyword evidence="5" id="KW-1185">Reference proteome</keyword>
<dbReference type="EMBL" id="LT594323">
    <property type="protein sequence ID" value="SBT42664.1"/>
    <property type="molecule type" value="Genomic_DNA"/>
</dbReference>
<dbReference type="InterPro" id="IPR001296">
    <property type="entry name" value="Glyco_trans_1"/>
</dbReference>
<evidence type="ECO:0000313" key="5">
    <source>
        <dbReference type="Proteomes" id="UP000199385"/>
    </source>
</evidence>
<dbReference type="SUPFAM" id="SSF53756">
    <property type="entry name" value="UDP-Glycosyltransferase/glycogen phosphorylase"/>
    <property type="match status" value="1"/>
</dbReference>
<keyword evidence="1" id="KW-0328">Glycosyltransferase</keyword>
<dbReference type="Proteomes" id="UP000199385">
    <property type="component" value="Chromosome I"/>
</dbReference>
<dbReference type="PANTHER" id="PTHR12526">
    <property type="entry name" value="GLYCOSYLTRANSFERASE"/>
    <property type="match status" value="1"/>
</dbReference>
<evidence type="ECO:0000259" key="3">
    <source>
        <dbReference type="Pfam" id="PF00534"/>
    </source>
</evidence>
<keyword evidence="2 4" id="KW-0808">Transferase</keyword>
<dbReference type="STRING" id="261654.GA0070611_2053"/>
<evidence type="ECO:0000313" key="4">
    <source>
        <dbReference type="EMBL" id="SBT42664.1"/>
    </source>
</evidence>
<dbReference type="OrthoDB" id="9765330at2"/>
<dbReference type="Pfam" id="PF00534">
    <property type="entry name" value="Glycos_transf_1"/>
    <property type="match status" value="1"/>
</dbReference>
<evidence type="ECO:0000256" key="1">
    <source>
        <dbReference type="ARBA" id="ARBA00022676"/>
    </source>
</evidence>